<keyword evidence="2" id="KW-1185">Reference proteome</keyword>
<accession>A0A8R1HVK2</accession>
<dbReference type="EnsemblMetazoa" id="CJA12096.1">
    <property type="protein sequence ID" value="CJA12096.1"/>
    <property type="gene ID" value="WBGene00131300"/>
</dbReference>
<organism evidence="1 2">
    <name type="scientific">Caenorhabditis japonica</name>
    <dbReference type="NCBI Taxonomy" id="281687"/>
    <lineage>
        <taxon>Eukaryota</taxon>
        <taxon>Metazoa</taxon>
        <taxon>Ecdysozoa</taxon>
        <taxon>Nematoda</taxon>
        <taxon>Chromadorea</taxon>
        <taxon>Rhabditida</taxon>
        <taxon>Rhabditina</taxon>
        <taxon>Rhabditomorpha</taxon>
        <taxon>Rhabditoidea</taxon>
        <taxon>Rhabditidae</taxon>
        <taxon>Peloderinae</taxon>
        <taxon>Caenorhabditis</taxon>
    </lineage>
</organism>
<reference evidence="2" key="1">
    <citation type="submission" date="2010-08" db="EMBL/GenBank/DDBJ databases">
        <authorList>
            <consortium name="Caenorhabditis japonica Sequencing Consortium"/>
            <person name="Wilson R.K."/>
        </authorList>
    </citation>
    <scope>NUCLEOTIDE SEQUENCE [LARGE SCALE GENOMIC DNA]</scope>
    <source>
        <strain evidence="2">DF5081</strain>
    </source>
</reference>
<name>A0A8R1HVK2_CAEJA</name>
<sequence>MRPQWATSGTAAEELAYSRQNKHDPLSEGIVQLGAAWFAVSKMETVVEPNKYHKKQLEAVTVRQDWMDSVEVFYCCNDESSTPASS</sequence>
<protein>
    <submittedName>
        <fullName evidence="1">Uncharacterized protein</fullName>
    </submittedName>
</protein>
<proteinExistence type="predicted"/>
<dbReference type="Proteomes" id="UP000005237">
    <property type="component" value="Unassembled WGS sequence"/>
</dbReference>
<evidence type="ECO:0000313" key="1">
    <source>
        <dbReference type="EnsemblMetazoa" id="CJA12096.1"/>
    </source>
</evidence>
<evidence type="ECO:0000313" key="2">
    <source>
        <dbReference type="Proteomes" id="UP000005237"/>
    </source>
</evidence>
<reference evidence="1" key="2">
    <citation type="submission" date="2022-06" db="UniProtKB">
        <authorList>
            <consortium name="EnsemblMetazoa"/>
        </authorList>
    </citation>
    <scope>IDENTIFICATION</scope>
    <source>
        <strain evidence="1">DF5081</strain>
    </source>
</reference>
<dbReference type="AlphaFoldDB" id="A0A8R1HVK2"/>